<evidence type="ECO:0000313" key="6">
    <source>
        <dbReference type="EMBL" id="NDV88499.1"/>
    </source>
</evidence>
<dbReference type="PANTHER" id="PTHR30514">
    <property type="entry name" value="GLUCOKINASE"/>
    <property type="match status" value="1"/>
</dbReference>
<dbReference type="InterPro" id="IPR035472">
    <property type="entry name" value="RpiR-like_SIS"/>
</dbReference>
<dbReference type="PROSITE" id="PS51464">
    <property type="entry name" value="SIS"/>
    <property type="match status" value="1"/>
</dbReference>
<dbReference type="InterPro" id="IPR046348">
    <property type="entry name" value="SIS_dom_sf"/>
</dbReference>
<evidence type="ECO:0000256" key="2">
    <source>
        <dbReference type="ARBA" id="ARBA00023125"/>
    </source>
</evidence>
<dbReference type="SUPFAM" id="SSF53697">
    <property type="entry name" value="SIS domain"/>
    <property type="match status" value="1"/>
</dbReference>
<proteinExistence type="predicted"/>
<gene>
    <name evidence="6" type="ORF">GTW51_17495</name>
</gene>
<dbReference type="Pfam" id="PF01418">
    <property type="entry name" value="HTH_6"/>
    <property type="match status" value="1"/>
</dbReference>
<organism evidence="6 7">
    <name type="scientific">Aurantimonas aggregata</name>
    <dbReference type="NCBI Taxonomy" id="2047720"/>
    <lineage>
        <taxon>Bacteria</taxon>
        <taxon>Pseudomonadati</taxon>
        <taxon>Pseudomonadota</taxon>
        <taxon>Alphaproteobacteria</taxon>
        <taxon>Hyphomicrobiales</taxon>
        <taxon>Aurantimonadaceae</taxon>
        <taxon>Aurantimonas</taxon>
    </lineage>
</organism>
<dbReference type="PROSITE" id="PS51071">
    <property type="entry name" value="HTH_RPIR"/>
    <property type="match status" value="1"/>
</dbReference>
<evidence type="ECO:0000259" key="5">
    <source>
        <dbReference type="PROSITE" id="PS51464"/>
    </source>
</evidence>
<evidence type="ECO:0000256" key="3">
    <source>
        <dbReference type="ARBA" id="ARBA00023163"/>
    </source>
</evidence>
<evidence type="ECO:0000259" key="4">
    <source>
        <dbReference type="PROSITE" id="PS51071"/>
    </source>
</evidence>
<dbReference type="Gene3D" id="1.10.10.10">
    <property type="entry name" value="Winged helix-like DNA-binding domain superfamily/Winged helix DNA-binding domain"/>
    <property type="match status" value="1"/>
</dbReference>
<dbReference type="GO" id="GO:0097367">
    <property type="term" value="F:carbohydrate derivative binding"/>
    <property type="evidence" value="ECO:0007669"/>
    <property type="project" value="InterPro"/>
</dbReference>
<keyword evidence="3" id="KW-0804">Transcription</keyword>
<keyword evidence="7" id="KW-1185">Reference proteome</keyword>
<dbReference type="InterPro" id="IPR009057">
    <property type="entry name" value="Homeodomain-like_sf"/>
</dbReference>
<dbReference type="InterPro" id="IPR000281">
    <property type="entry name" value="HTH_RpiR"/>
</dbReference>
<evidence type="ECO:0000313" key="7">
    <source>
        <dbReference type="Proteomes" id="UP000476332"/>
    </source>
</evidence>
<feature type="domain" description="HTH rpiR-type" evidence="4">
    <location>
        <begin position="11"/>
        <end position="87"/>
    </location>
</feature>
<protein>
    <submittedName>
        <fullName evidence="6">SIS domain-containing protein</fullName>
    </submittedName>
</protein>
<dbReference type="RefSeq" id="WP_163045343.1">
    <property type="nucleotide sequence ID" value="NZ_JAAAMJ010000016.1"/>
</dbReference>
<dbReference type="Gene3D" id="3.40.50.10490">
    <property type="entry name" value="Glucose-6-phosphate isomerase like protein, domain 1"/>
    <property type="match status" value="1"/>
</dbReference>
<dbReference type="GO" id="GO:1901135">
    <property type="term" value="P:carbohydrate derivative metabolic process"/>
    <property type="evidence" value="ECO:0007669"/>
    <property type="project" value="InterPro"/>
</dbReference>
<dbReference type="InterPro" id="IPR036388">
    <property type="entry name" value="WH-like_DNA-bd_sf"/>
</dbReference>
<dbReference type="InterPro" id="IPR047640">
    <property type="entry name" value="RpiR-like"/>
</dbReference>
<dbReference type="EMBL" id="JAAAMJ010000016">
    <property type="protein sequence ID" value="NDV88499.1"/>
    <property type="molecule type" value="Genomic_DNA"/>
</dbReference>
<dbReference type="Proteomes" id="UP000476332">
    <property type="component" value="Unassembled WGS sequence"/>
</dbReference>
<dbReference type="GO" id="GO:0003677">
    <property type="term" value="F:DNA binding"/>
    <property type="evidence" value="ECO:0007669"/>
    <property type="project" value="UniProtKB-KW"/>
</dbReference>
<name>A0A6L9MKX6_9HYPH</name>
<dbReference type="AlphaFoldDB" id="A0A6L9MKX6"/>
<dbReference type="GO" id="GO:0003700">
    <property type="term" value="F:DNA-binding transcription factor activity"/>
    <property type="evidence" value="ECO:0007669"/>
    <property type="project" value="InterPro"/>
</dbReference>
<keyword evidence="2" id="KW-0238">DNA-binding</keyword>
<accession>A0A6L9MKX6</accession>
<dbReference type="InterPro" id="IPR001347">
    <property type="entry name" value="SIS_dom"/>
</dbReference>
<feature type="domain" description="SIS" evidence="5">
    <location>
        <begin position="136"/>
        <end position="272"/>
    </location>
</feature>
<sequence>MPDETAPQSIEAFHRRLQELSGTLPKRLAQCAEYLAGHSDRIALSTVGELAKGAGVQPSAMMRFCQIMGFSGFSQMQRLFREGYAQVWPDYGTRLKNLGEAGSESPAALLAEFIETSQLSLERLARTFDGDGLERAVDALSGARTIHVVGLRRAFAIAAYLDYVFDKMAVPSLLHDGLGRLDRRHALMPDDALLAVSFAPYSAETVELAEYAQDRGLAVVAITDTVLSPLSGIGAQVLTVTEADFGAFRGLSATLSLSLALAVSIGARRRGAGEALAPPDKME</sequence>
<comment type="caution">
    <text evidence="6">The sequence shown here is derived from an EMBL/GenBank/DDBJ whole genome shotgun (WGS) entry which is preliminary data.</text>
</comment>
<reference evidence="6 7" key="1">
    <citation type="submission" date="2020-01" db="EMBL/GenBank/DDBJ databases">
        <title>Genomes of bacteria type strains.</title>
        <authorList>
            <person name="Chen J."/>
            <person name="Zhu S."/>
            <person name="Chen J."/>
        </authorList>
    </citation>
    <scope>NUCLEOTIDE SEQUENCE [LARGE SCALE GENOMIC DNA]</scope>
    <source>
        <strain evidence="6 7">KCTC 52919</strain>
    </source>
</reference>
<dbReference type="CDD" id="cd05013">
    <property type="entry name" value="SIS_RpiR"/>
    <property type="match status" value="1"/>
</dbReference>
<dbReference type="PANTHER" id="PTHR30514:SF20">
    <property type="entry name" value="TRANSCRIPTIONAL REGULATOR"/>
    <property type="match status" value="1"/>
</dbReference>
<keyword evidence="1" id="KW-0805">Transcription regulation</keyword>
<dbReference type="Pfam" id="PF01380">
    <property type="entry name" value="SIS"/>
    <property type="match status" value="1"/>
</dbReference>
<dbReference type="SUPFAM" id="SSF46689">
    <property type="entry name" value="Homeodomain-like"/>
    <property type="match status" value="1"/>
</dbReference>
<evidence type="ECO:0000256" key="1">
    <source>
        <dbReference type="ARBA" id="ARBA00023015"/>
    </source>
</evidence>